<proteinExistence type="predicted"/>
<dbReference type="VEuPathDB" id="CryptoDB:GNI_087590"/>
<comment type="caution">
    <text evidence="1">The sequence shown here is derived from an EMBL/GenBank/DDBJ whole genome shotgun (WGS) entry which is preliminary data.</text>
</comment>
<reference evidence="1" key="1">
    <citation type="submission" date="2013-12" db="EMBL/GenBank/DDBJ databases">
        <authorList>
            <person name="Omoto C.K."/>
            <person name="Sibley D."/>
            <person name="Venepally P."/>
            <person name="Hadjithomas M."/>
            <person name="Karamycheva S."/>
            <person name="Brunk B."/>
            <person name="Roos D."/>
            <person name="Caler E."/>
            <person name="Lorenzi H."/>
        </authorList>
    </citation>
    <scope>NUCLEOTIDE SEQUENCE</scope>
</reference>
<dbReference type="GeneID" id="22913131"/>
<name>A0A023B630_GRENI</name>
<gene>
    <name evidence="1" type="ORF">GNI_087590</name>
</gene>
<keyword evidence="2" id="KW-1185">Reference proteome</keyword>
<dbReference type="RefSeq" id="XP_011130719.1">
    <property type="nucleotide sequence ID" value="XM_011132417.1"/>
</dbReference>
<protein>
    <submittedName>
        <fullName evidence="1">Uncharacterized protein</fullName>
    </submittedName>
</protein>
<dbReference type="Proteomes" id="UP000019763">
    <property type="component" value="Unassembled WGS sequence"/>
</dbReference>
<organism evidence="1 2">
    <name type="scientific">Gregarina niphandrodes</name>
    <name type="common">Septate eugregarine</name>
    <dbReference type="NCBI Taxonomy" id="110365"/>
    <lineage>
        <taxon>Eukaryota</taxon>
        <taxon>Sar</taxon>
        <taxon>Alveolata</taxon>
        <taxon>Apicomplexa</taxon>
        <taxon>Conoidasida</taxon>
        <taxon>Gregarinasina</taxon>
        <taxon>Eugregarinorida</taxon>
        <taxon>Gregarinidae</taxon>
        <taxon>Gregarina</taxon>
    </lineage>
</organism>
<dbReference type="EMBL" id="AFNH02000657">
    <property type="protein sequence ID" value="EZG62798.1"/>
    <property type="molecule type" value="Genomic_DNA"/>
</dbReference>
<sequence>MRCYKTFRRPLITLGESAVLLGLGHAPEGPSPVKRPCREMSVGPGVFDRNAAEGGIVLDSAIGVLAGNDPLVIGSTCSEAGPYVEGSTTGIFGDMQLDVSTSMQPPNLPSTSLALLPQLSDNIGVDFGGCPDDVRSEPKCGVSTTPDDSTTETGYSNHINGFVNKEGRVASSSGLVVDQGEGSAVSETHNGSTFAGSTFDPDVESNVCQGLHESIPSFCVGGEDGTRFKPRFLIWAYDVLRNGWWRLVPFPLSDLSVFALAKRAAAWASMGGQNVTLEALCYRVGVCRQHLWNRSQFLSWLTIRRRHETDWRSGCGALADDQGTGTTIAAHLVNDALYDLLRGWSRDDQFINRKRLRQWWQRSSGRFQADSSQSAEMQAPLPQWEFEAFFVKLLGDWRVPLNAVPREFRRARRRRKVQTAAVATSPVQTGRGETNTSPSFLVAVDGTSFPLATQKETGLRLAPRFLVWAYDIMYYGWWGAVPKIIVQRVAQSIAQPWTEPWTKSAIQPAIQHALSVFGLAKKIWQWNDAGNPLTTLDMGPYVCDEGYVFHSDTDHCERCDRPWNVHEFWEWLQSRHFARVCIPLTQLSPNGSDQTADQTADQTIHKAPNEYLSWIRSDGGDRAKIVELINEIGFNFPETGSRDERRVVSFQLFTPLQKKGEPSFRQEMHKWWFRQAECLPISSNGLTLWEWERVMMIRASSSLGYTPI</sequence>
<evidence type="ECO:0000313" key="2">
    <source>
        <dbReference type="Proteomes" id="UP000019763"/>
    </source>
</evidence>
<dbReference type="AlphaFoldDB" id="A0A023B630"/>
<evidence type="ECO:0000313" key="1">
    <source>
        <dbReference type="EMBL" id="EZG62798.1"/>
    </source>
</evidence>
<accession>A0A023B630</accession>